<dbReference type="AlphaFoldDB" id="A0A371IHZ1"/>
<keyword evidence="2" id="KW-1185">Reference proteome</keyword>
<sequence>MWGSCINVASERLVRKLALPTIVHPRPYKLQWLSEHGEFVYDRNVIHDGVTNRFTFVHMGQKVVLKPLSQRTVQEDQNKMRVKRKKRKRLR</sequence>
<dbReference type="EMBL" id="QJKJ01000039">
    <property type="protein sequence ID" value="RDY14639.1"/>
    <property type="molecule type" value="Genomic_DNA"/>
</dbReference>
<reference evidence="1" key="1">
    <citation type="submission" date="2018-05" db="EMBL/GenBank/DDBJ databases">
        <title>Draft genome of Mucuna pruriens seed.</title>
        <authorList>
            <person name="Nnadi N.E."/>
            <person name="Vos R."/>
            <person name="Hasami M.H."/>
            <person name="Devisetty U.K."/>
            <person name="Aguiy J.C."/>
        </authorList>
    </citation>
    <scope>NUCLEOTIDE SEQUENCE [LARGE SCALE GENOMIC DNA]</scope>
    <source>
        <strain evidence="1">JCA_2017</strain>
    </source>
</reference>
<gene>
    <name evidence="1" type="ORF">CR513_00292</name>
</gene>
<name>A0A371IHZ1_MUCPR</name>
<feature type="non-terminal residue" evidence="1">
    <location>
        <position position="1"/>
    </location>
</feature>
<protein>
    <submittedName>
        <fullName evidence="1">Uncharacterized protein</fullName>
    </submittedName>
</protein>
<comment type="caution">
    <text evidence="1">The sequence shown here is derived from an EMBL/GenBank/DDBJ whole genome shotgun (WGS) entry which is preliminary data.</text>
</comment>
<evidence type="ECO:0000313" key="1">
    <source>
        <dbReference type="EMBL" id="RDY14639.1"/>
    </source>
</evidence>
<dbReference type="OrthoDB" id="1747743at2759"/>
<accession>A0A371IHZ1</accession>
<evidence type="ECO:0000313" key="2">
    <source>
        <dbReference type="Proteomes" id="UP000257109"/>
    </source>
</evidence>
<dbReference type="Proteomes" id="UP000257109">
    <property type="component" value="Unassembled WGS sequence"/>
</dbReference>
<proteinExistence type="predicted"/>
<organism evidence="1 2">
    <name type="scientific">Mucuna pruriens</name>
    <name type="common">Velvet bean</name>
    <name type="synonym">Dolichos pruriens</name>
    <dbReference type="NCBI Taxonomy" id="157652"/>
    <lineage>
        <taxon>Eukaryota</taxon>
        <taxon>Viridiplantae</taxon>
        <taxon>Streptophyta</taxon>
        <taxon>Embryophyta</taxon>
        <taxon>Tracheophyta</taxon>
        <taxon>Spermatophyta</taxon>
        <taxon>Magnoliopsida</taxon>
        <taxon>eudicotyledons</taxon>
        <taxon>Gunneridae</taxon>
        <taxon>Pentapetalae</taxon>
        <taxon>rosids</taxon>
        <taxon>fabids</taxon>
        <taxon>Fabales</taxon>
        <taxon>Fabaceae</taxon>
        <taxon>Papilionoideae</taxon>
        <taxon>50 kb inversion clade</taxon>
        <taxon>NPAAA clade</taxon>
        <taxon>indigoferoid/millettioid clade</taxon>
        <taxon>Phaseoleae</taxon>
        <taxon>Mucuna</taxon>
    </lineage>
</organism>